<keyword evidence="11" id="KW-1015">Disulfide bond</keyword>
<dbReference type="Gene3D" id="3.40.30.10">
    <property type="entry name" value="Glutaredoxin"/>
    <property type="match status" value="1"/>
</dbReference>
<keyword evidence="9 15" id="KW-1133">Transmembrane helix</keyword>
<evidence type="ECO:0000256" key="14">
    <source>
        <dbReference type="SAM" id="MobiDB-lite"/>
    </source>
</evidence>
<evidence type="ECO:0000256" key="5">
    <source>
        <dbReference type="ARBA" id="ARBA00022729"/>
    </source>
</evidence>
<dbReference type="GO" id="GO:0003723">
    <property type="term" value="F:RNA binding"/>
    <property type="evidence" value="ECO:0007669"/>
    <property type="project" value="UniProtKB-UniRule"/>
</dbReference>
<dbReference type="InterPro" id="IPR036249">
    <property type="entry name" value="Thioredoxin-like_sf"/>
</dbReference>
<feature type="transmembrane region" description="Helical" evidence="15">
    <location>
        <begin position="182"/>
        <end position="211"/>
    </location>
</feature>
<proteinExistence type="predicted"/>
<keyword evidence="8" id="KW-0249">Electron transport</keyword>
<evidence type="ECO:0000256" key="4">
    <source>
        <dbReference type="ARBA" id="ARBA00022692"/>
    </source>
</evidence>
<keyword evidence="2" id="KW-0813">Transport</keyword>
<dbReference type="Proteomes" id="UP000515180">
    <property type="component" value="Unplaced"/>
</dbReference>
<feature type="compositionally biased region" description="Basic and acidic residues" evidence="14">
    <location>
        <begin position="508"/>
        <end position="520"/>
    </location>
</feature>
<dbReference type="PROSITE" id="PS51352">
    <property type="entry name" value="THIOREDOXIN_2"/>
    <property type="match status" value="1"/>
</dbReference>
<sequence>MSYTKFNFSFYITCCCLSLGLVNANAQTSSKNFFAEQLTEENWDRMLIGEWMVEFYAPWCPACKTLEPIWEHLAAQKESLNINVGKVDVTDSPGLSGRFMVTALPTIYHVKNGIFRQYKSPRDKDSLIEFVSEKTWEKIEPIPGWKSPTSIQMSVIGQFFQISQVLRGIHNRFMEDFGLPTWGSYLIIAIATIVSGAILGLFIVCLIDFIYPPKPVMLQNKKKQKDGSGGFMQEKSIRDEEIVEHVKDDLVDEESEQEGSETEEKEKDADKDSKTEPSSPNVRKRKPRKADTRMRNFCKSKSELYASKQIYERRVLKLTSIVAGTTTFCSKSVFISYRAVMAKANMVKNIKKRSASVSEITEKKTETSGYLNKDFKKKKTENGTVQNGQPNKQITKNSPKKFKNEKKNNDLGIVQNPKKKDTNEISLQNSKKKTLSTAELLKLRQEYRKKRKENRLSQTHLLPSNLSVEDIKKRIGLIEKREELTRSAKRKLAALKKRLQVEEGVGKVEKGKNEKTEIVKQKQMQNAKSMQEKVDVKSNKEGKKRNAKQSKTLLKQKNEENDDDDEEDEENEDNMEIDDELSEDDDGTDVEEGDEDDEDDDDDDDEEGEEEDDDDDDDGDKEEKGENKNNEQEKDSEIKKSNVQKGKGKSANVEEDGKKKRYVLFVGNLPYNITNEELKKHFLTKVSQVVDIRIPRKDANTARGFAYVELTNNTDYEKALSLNHSFVNGRRINVQYSGPDRKTAVAKNFKLHALQKAGKFAGGRNRYNQKYANNKGKQNMRTVKT</sequence>
<feature type="signal peptide" evidence="16">
    <location>
        <begin position="1"/>
        <end position="26"/>
    </location>
</feature>
<dbReference type="InterPro" id="IPR012677">
    <property type="entry name" value="Nucleotide-bd_a/b_plait_sf"/>
</dbReference>
<evidence type="ECO:0000256" key="6">
    <source>
        <dbReference type="ARBA" id="ARBA00022824"/>
    </source>
</evidence>
<dbReference type="SMART" id="SM00360">
    <property type="entry name" value="RRM"/>
    <property type="match status" value="1"/>
</dbReference>
<dbReference type="InterPro" id="IPR052454">
    <property type="entry name" value="TMX_domain-containing"/>
</dbReference>
<dbReference type="AlphaFoldDB" id="A0A6P8L038"/>
<dbReference type="CDD" id="cd02994">
    <property type="entry name" value="PDI_a_TMX"/>
    <property type="match status" value="1"/>
</dbReference>
<gene>
    <name evidence="20" type="primary">LOC100740745</name>
</gene>
<organism evidence="19 20">
    <name type="scientific">Bombus impatiens</name>
    <name type="common">Bumblebee</name>
    <dbReference type="NCBI Taxonomy" id="132113"/>
    <lineage>
        <taxon>Eukaryota</taxon>
        <taxon>Metazoa</taxon>
        <taxon>Ecdysozoa</taxon>
        <taxon>Arthropoda</taxon>
        <taxon>Hexapoda</taxon>
        <taxon>Insecta</taxon>
        <taxon>Pterygota</taxon>
        <taxon>Neoptera</taxon>
        <taxon>Endopterygota</taxon>
        <taxon>Hymenoptera</taxon>
        <taxon>Apocrita</taxon>
        <taxon>Aculeata</taxon>
        <taxon>Apoidea</taxon>
        <taxon>Anthophila</taxon>
        <taxon>Apidae</taxon>
        <taxon>Bombus</taxon>
        <taxon>Pyrobombus</taxon>
    </lineage>
</organism>
<dbReference type="InterPro" id="IPR017937">
    <property type="entry name" value="Thioredoxin_CS"/>
</dbReference>
<dbReference type="PROSITE" id="PS50102">
    <property type="entry name" value="RRM"/>
    <property type="match status" value="1"/>
</dbReference>
<evidence type="ECO:0000256" key="2">
    <source>
        <dbReference type="ARBA" id="ARBA00022448"/>
    </source>
</evidence>
<evidence type="ECO:0000256" key="16">
    <source>
        <dbReference type="SAM" id="SignalP"/>
    </source>
</evidence>
<name>A0A6P8L038_BOMIM</name>
<evidence type="ECO:0000256" key="1">
    <source>
        <dbReference type="ARBA" id="ARBA00004115"/>
    </source>
</evidence>
<evidence type="ECO:0000313" key="19">
    <source>
        <dbReference type="Proteomes" id="UP000515180"/>
    </source>
</evidence>
<dbReference type="PANTHER" id="PTHR46107:SF3">
    <property type="entry name" value="THIOREDOXIN DOMAIN-CONTAINING PROTEIN"/>
    <property type="match status" value="1"/>
</dbReference>
<dbReference type="OrthoDB" id="7869097at2759"/>
<keyword evidence="10 15" id="KW-0472">Membrane</keyword>
<feature type="region of interest" description="Disordered" evidence="14">
    <location>
        <begin position="248"/>
        <end position="295"/>
    </location>
</feature>
<dbReference type="InterPro" id="IPR013766">
    <property type="entry name" value="Thioredoxin_domain"/>
</dbReference>
<evidence type="ECO:0000256" key="7">
    <source>
        <dbReference type="ARBA" id="ARBA00022884"/>
    </source>
</evidence>
<evidence type="ECO:0000313" key="20">
    <source>
        <dbReference type="RefSeq" id="XP_033176840.1"/>
    </source>
</evidence>
<evidence type="ECO:0000256" key="12">
    <source>
        <dbReference type="ARBA" id="ARBA00023284"/>
    </source>
</evidence>
<feature type="compositionally biased region" description="Polar residues" evidence="14">
    <location>
        <begin position="766"/>
        <end position="785"/>
    </location>
</feature>
<evidence type="ECO:0000256" key="10">
    <source>
        <dbReference type="ARBA" id="ARBA00023136"/>
    </source>
</evidence>
<dbReference type="InterPro" id="IPR000504">
    <property type="entry name" value="RRM_dom"/>
</dbReference>
<keyword evidence="4 15" id="KW-0812">Transmembrane</keyword>
<keyword evidence="3" id="KW-0597">Phosphoprotein</keyword>
<dbReference type="GeneID" id="100740745"/>
<dbReference type="Pfam" id="PF00076">
    <property type="entry name" value="RRM_1"/>
    <property type="match status" value="1"/>
</dbReference>
<keyword evidence="19" id="KW-1185">Reference proteome</keyword>
<dbReference type="PROSITE" id="PS00194">
    <property type="entry name" value="THIOREDOXIN_1"/>
    <property type="match status" value="1"/>
</dbReference>
<evidence type="ECO:0000259" key="18">
    <source>
        <dbReference type="PROSITE" id="PS51352"/>
    </source>
</evidence>
<dbReference type="RefSeq" id="XP_033176840.1">
    <property type="nucleotide sequence ID" value="XM_033320949.1"/>
</dbReference>
<evidence type="ECO:0000256" key="9">
    <source>
        <dbReference type="ARBA" id="ARBA00022989"/>
    </source>
</evidence>
<feature type="region of interest" description="Disordered" evidence="14">
    <location>
        <begin position="508"/>
        <end position="654"/>
    </location>
</feature>
<dbReference type="SUPFAM" id="SSF54928">
    <property type="entry name" value="RNA-binding domain, RBD"/>
    <property type="match status" value="1"/>
</dbReference>
<keyword evidence="12" id="KW-0676">Redox-active center</keyword>
<feature type="compositionally biased region" description="Acidic residues" evidence="14">
    <location>
        <begin position="250"/>
        <end position="261"/>
    </location>
</feature>
<evidence type="ECO:0000256" key="3">
    <source>
        <dbReference type="ARBA" id="ARBA00022553"/>
    </source>
</evidence>
<comment type="subcellular location">
    <subcellularLocation>
        <location evidence="1">Endoplasmic reticulum membrane</location>
        <topology evidence="1">Single-pass type I membrane protein</topology>
    </subcellularLocation>
</comment>
<evidence type="ECO:0000259" key="17">
    <source>
        <dbReference type="PROSITE" id="PS50102"/>
    </source>
</evidence>
<evidence type="ECO:0000256" key="15">
    <source>
        <dbReference type="SAM" id="Phobius"/>
    </source>
</evidence>
<protein>
    <submittedName>
        <fullName evidence="20">Uncharacterized protein LOC100740745</fullName>
    </submittedName>
</protein>
<evidence type="ECO:0000256" key="8">
    <source>
        <dbReference type="ARBA" id="ARBA00022982"/>
    </source>
</evidence>
<dbReference type="Pfam" id="PF00085">
    <property type="entry name" value="Thioredoxin"/>
    <property type="match status" value="1"/>
</dbReference>
<accession>A0A6P8L038</accession>
<dbReference type="InterPro" id="IPR035979">
    <property type="entry name" value="RBD_domain_sf"/>
</dbReference>
<keyword evidence="6" id="KW-0256">Endoplasmic reticulum</keyword>
<evidence type="ECO:0000256" key="13">
    <source>
        <dbReference type="PROSITE-ProRule" id="PRU00176"/>
    </source>
</evidence>
<feature type="compositionally biased region" description="Basic and acidic residues" evidence="14">
    <location>
        <begin position="262"/>
        <end position="275"/>
    </location>
</feature>
<feature type="domain" description="Thioredoxin" evidence="18">
    <location>
        <begin position="24"/>
        <end position="136"/>
    </location>
</feature>
<feature type="compositionally biased region" description="Basic and acidic residues" evidence="14">
    <location>
        <begin position="530"/>
        <end position="541"/>
    </location>
</feature>
<dbReference type="Gene3D" id="3.30.70.330">
    <property type="match status" value="1"/>
</dbReference>
<keyword evidence="5 16" id="KW-0732">Signal</keyword>
<feature type="domain" description="RRM" evidence="17">
    <location>
        <begin position="662"/>
        <end position="739"/>
    </location>
</feature>
<feature type="compositionally biased region" description="Polar residues" evidence="14">
    <location>
        <begin position="382"/>
        <end position="395"/>
    </location>
</feature>
<dbReference type="InterPro" id="IPR034228">
    <property type="entry name" value="Nop6_RRM"/>
</dbReference>
<dbReference type="CDD" id="cd12400">
    <property type="entry name" value="RRM_Nop6"/>
    <property type="match status" value="1"/>
</dbReference>
<keyword evidence="7 13" id="KW-0694">RNA-binding</keyword>
<feature type="compositionally biased region" description="Acidic residues" evidence="14">
    <location>
        <begin position="560"/>
        <end position="620"/>
    </location>
</feature>
<evidence type="ECO:0000256" key="11">
    <source>
        <dbReference type="ARBA" id="ARBA00023157"/>
    </source>
</evidence>
<dbReference type="GO" id="GO:0015036">
    <property type="term" value="F:disulfide oxidoreductase activity"/>
    <property type="evidence" value="ECO:0007669"/>
    <property type="project" value="TreeGrafter"/>
</dbReference>
<feature type="region of interest" description="Disordered" evidence="14">
    <location>
        <begin position="374"/>
        <end position="433"/>
    </location>
</feature>
<feature type="region of interest" description="Disordered" evidence="14">
    <location>
        <begin position="764"/>
        <end position="785"/>
    </location>
</feature>
<reference evidence="20" key="1">
    <citation type="submission" date="2025-08" db="UniProtKB">
        <authorList>
            <consortium name="RefSeq"/>
        </authorList>
    </citation>
    <scope>IDENTIFICATION</scope>
</reference>
<feature type="compositionally biased region" description="Basic and acidic residues" evidence="14">
    <location>
        <begin position="621"/>
        <end position="640"/>
    </location>
</feature>
<dbReference type="GO" id="GO:0005789">
    <property type="term" value="C:endoplasmic reticulum membrane"/>
    <property type="evidence" value="ECO:0007669"/>
    <property type="project" value="UniProtKB-SubCell"/>
</dbReference>
<dbReference type="PANTHER" id="PTHR46107">
    <property type="entry name" value="DUMPY: SHORTER THAN WILD-TYPE"/>
    <property type="match status" value="1"/>
</dbReference>
<dbReference type="SUPFAM" id="SSF52833">
    <property type="entry name" value="Thioredoxin-like"/>
    <property type="match status" value="1"/>
</dbReference>
<feature type="chain" id="PRO_5027842968" evidence="16">
    <location>
        <begin position="27"/>
        <end position="785"/>
    </location>
</feature>